<keyword evidence="1" id="KW-1133">Transmembrane helix</keyword>
<name>A0A9J5Z345_SOLCO</name>
<protein>
    <submittedName>
        <fullName evidence="2">Uncharacterized protein</fullName>
    </submittedName>
</protein>
<comment type="caution">
    <text evidence="2">The sequence shown here is derived from an EMBL/GenBank/DDBJ whole genome shotgun (WGS) entry which is preliminary data.</text>
</comment>
<evidence type="ECO:0000256" key="1">
    <source>
        <dbReference type="SAM" id="Phobius"/>
    </source>
</evidence>
<gene>
    <name evidence="2" type="ORF">H5410_028113</name>
</gene>
<evidence type="ECO:0000313" key="2">
    <source>
        <dbReference type="EMBL" id="KAG5606621.1"/>
    </source>
</evidence>
<dbReference type="Proteomes" id="UP000824120">
    <property type="component" value="Chromosome 5"/>
</dbReference>
<proteinExistence type="predicted"/>
<dbReference type="EMBL" id="JACXVP010000005">
    <property type="protein sequence ID" value="KAG5606621.1"/>
    <property type="molecule type" value="Genomic_DNA"/>
</dbReference>
<keyword evidence="1" id="KW-0472">Membrane</keyword>
<keyword evidence="1" id="KW-0812">Transmembrane</keyword>
<accession>A0A9J5Z345</accession>
<keyword evidence="3" id="KW-1185">Reference proteome</keyword>
<evidence type="ECO:0000313" key="3">
    <source>
        <dbReference type="Proteomes" id="UP000824120"/>
    </source>
</evidence>
<sequence length="159" mass="18429">MHSSSSRINQFKDLCNACKLPFRKVLKHLLIHIENQLLCNLIVIILILNLNLMIVIEMKIWCKSLVKCIYQNLDIKPEEKPDLVTCQNSIKLLAKEMYDKYCSLDNVENPQMSMPRVGAHGRVKHKLGLDSSNKCEFPLDVVVTMAWNFKIVNEPYQDQ</sequence>
<organism evidence="2 3">
    <name type="scientific">Solanum commersonii</name>
    <name type="common">Commerson's wild potato</name>
    <name type="synonym">Commerson's nightshade</name>
    <dbReference type="NCBI Taxonomy" id="4109"/>
    <lineage>
        <taxon>Eukaryota</taxon>
        <taxon>Viridiplantae</taxon>
        <taxon>Streptophyta</taxon>
        <taxon>Embryophyta</taxon>
        <taxon>Tracheophyta</taxon>
        <taxon>Spermatophyta</taxon>
        <taxon>Magnoliopsida</taxon>
        <taxon>eudicotyledons</taxon>
        <taxon>Gunneridae</taxon>
        <taxon>Pentapetalae</taxon>
        <taxon>asterids</taxon>
        <taxon>lamiids</taxon>
        <taxon>Solanales</taxon>
        <taxon>Solanaceae</taxon>
        <taxon>Solanoideae</taxon>
        <taxon>Solaneae</taxon>
        <taxon>Solanum</taxon>
    </lineage>
</organism>
<reference evidence="2 3" key="1">
    <citation type="submission" date="2020-09" db="EMBL/GenBank/DDBJ databases">
        <title>De no assembly of potato wild relative species, Solanum commersonii.</title>
        <authorList>
            <person name="Cho K."/>
        </authorList>
    </citation>
    <scope>NUCLEOTIDE SEQUENCE [LARGE SCALE GENOMIC DNA]</scope>
    <source>
        <strain evidence="2">LZ3.2</strain>
        <tissue evidence="2">Leaf</tissue>
    </source>
</reference>
<dbReference type="AlphaFoldDB" id="A0A9J5Z345"/>
<feature type="transmembrane region" description="Helical" evidence="1">
    <location>
        <begin position="37"/>
        <end position="56"/>
    </location>
</feature>